<name>A0AA38R4X4_9PEZI</name>
<feature type="region of interest" description="Disordered" evidence="1">
    <location>
        <begin position="136"/>
        <end position="288"/>
    </location>
</feature>
<organism evidence="2 3">
    <name type="scientific">Coniochaeta hoffmannii</name>
    <dbReference type="NCBI Taxonomy" id="91930"/>
    <lineage>
        <taxon>Eukaryota</taxon>
        <taxon>Fungi</taxon>
        <taxon>Dikarya</taxon>
        <taxon>Ascomycota</taxon>
        <taxon>Pezizomycotina</taxon>
        <taxon>Sordariomycetes</taxon>
        <taxon>Sordariomycetidae</taxon>
        <taxon>Coniochaetales</taxon>
        <taxon>Coniochaetaceae</taxon>
        <taxon>Coniochaeta</taxon>
    </lineage>
</organism>
<feature type="compositionally biased region" description="Basic and acidic residues" evidence="1">
    <location>
        <begin position="181"/>
        <end position="193"/>
    </location>
</feature>
<accession>A0AA38R4X4</accession>
<dbReference type="EMBL" id="JANBVN010000162">
    <property type="protein sequence ID" value="KAJ9137338.1"/>
    <property type="molecule type" value="Genomic_DNA"/>
</dbReference>
<dbReference type="AlphaFoldDB" id="A0AA38R4X4"/>
<keyword evidence="3" id="KW-1185">Reference proteome</keyword>
<dbReference type="Proteomes" id="UP001174691">
    <property type="component" value="Unassembled WGS sequence"/>
</dbReference>
<reference evidence="2" key="1">
    <citation type="submission" date="2022-07" db="EMBL/GenBank/DDBJ databases">
        <title>Fungi with potential for degradation of polypropylene.</title>
        <authorList>
            <person name="Gostincar C."/>
        </authorList>
    </citation>
    <scope>NUCLEOTIDE SEQUENCE</scope>
    <source>
        <strain evidence="2">EXF-13287</strain>
    </source>
</reference>
<feature type="compositionally biased region" description="Low complexity" evidence="1">
    <location>
        <begin position="158"/>
        <end position="177"/>
    </location>
</feature>
<proteinExistence type="predicted"/>
<evidence type="ECO:0000313" key="2">
    <source>
        <dbReference type="EMBL" id="KAJ9137338.1"/>
    </source>
</evidence>
<evidence type="ECO:0000313" key="3">
    <source>
        <dbReference type="Proteomes" id="UP001174691"/>
    </source>
</evidence>
<comment type="caution">
    <text evidence="2">The sequence shown here is derived from an EMBL/GenBank/DDBJ whole genome shotgun (WGS) entry which is preliminary data.</text>
</comment>
<feature type="compositionally biased region" description="Basic residues" evidence="1">
    <location>
        <begin position="194"/>
        <end position="203"/>
    </location>
</feature>
<gene>
    <name evidence="2" type="ORF">NKR19_g8256</name>
</gene>
<protein>
    <submittedName>
        <fullName evidence="2">Uncharacterized protein</fullName>
    </submittedName>
</protein>
<evidence type="ECO:0000256" key="1">
    <source>
        <dbReference type="SAM" id="MobiDB-lite"/>
    </source>
</evidence>
<sequence length="317" mass="35380">MAFGSSVDTLLEVYSNCISLLKAFKRRGETRVSHRDENERRQVQLRKSLKSDRARVERAYSSAVSEAGSRFARGDDRARSSLSRVLKKLKTAITRILRSASTHQQPALDYESLMLLSNASRSETLRTFDQLSRRLGSTSSRLTVVTASTNPRRRSRHSSSGSTASSQSSSSSRADGPSTRRRNDPRDTQESKHRDPKKVKKAKSSPSQPAQYKPSAGKSRHSTPGTVPPLHSRTPARPSPTQSAVPNRMSLASIATDSTKLGEIPERKWTSRHARPRNSDSTLDGSDYYNVAPVFPLKPYEAPVKERRFLGLFRRRS</sequence>